<comment type="similarity">
    <text evidence="1">Belongs to the MCM family.</text>
</comment>
<evidence type="ECO:0000256" key="3">
    <source>
        <dbReference type="ARBA" id="ARBA00022705"/>
    </source>
</evidence>
<reference evidence="7" key="1">
    <citation type="submission" date="2020-06" db="EMBL/GenBank/DDBJ databases">
        <title>WGS assembly of Ceratodon purpureus strain R40.</title>
        <authorList>
            <person name="Carey S.B."/>
            <person name="Jenkins J."/>
            <person name="Shu S."/>
            <person name="Lovell J.T."/>
            <person name="Sreedasyam A."/>
            <person name="Maumus F."/>
            <person name="Tiley G.P."/>
            <person name="Fernandez-Pozo N."/>
            <person name="Barry K."/>
            <person name="Chen C."/>
            <person name="Wang M."/>
            <person name="Lipzen A."/>
            <person name="Daum C."/>
            <person name="Saski C.A."/>
            <person name="Payton A.C."/>
            <person name="Mcbreen J.C."/>
            <person name="Conrad R.E."/>
            <person name="Kollar L.M."/>
            <person name="Olsson S."/>
            <person name="Huttunen S."/>
            <person name="Landis J.B."/>
            <person name="Wickett N.J."/>
            <person name="Johnson M.G."/>
            <person name="Rensing S.A."/>
            <person name="Grimwood J."/>
            <person name="Schmutz J."/>
            <person name="Mcdaniel S.F."/>
        </authorList>
    </citation>
    <scope>NUCLEOTIDE SEQUENCE</scope>
    <source>
        <strain evidence="7">R40</strain>
    </source>
</reference>
<dbReference type="AlphaFoldDB" id="A0A8T0HR90"/>
<dbReference type="InterPro" id="IPR001208">
    <property type="entry name" value="MCM_dom"/>
</dbReference>
<dbReference type="PROSITE" id="PS00847">
    <property type="entry name" value="MCM_1"/>
    <property type="match status" value="1"/>
</dbReference>
<keyword evidence="8" id="KW-1185">Reference proteome</keyword>
<comment type="caution">
    <text evidence="7">The sequence shown here is derived from an EMBL/GenBank/DDBJ whole genome shotgun (WGS) entry which is preliminary data.</text>
</comment>
<protein>
    <recommendedName>
        <fullName evidence="2">DNA helicase</fullName>
        <ecNumber evidence="2">3.6.4.12</ecNumber>
    </recommendedName>
</protein>
<dbReference type="PANTHER" id="PTHR11630">
    <property type="entry name" value="DNA REPLICATION LICENSING FACTOR MCM FAMILY MEMBER"/>
    <property type="match status" value="1"/>
</dbReference>
<sequence length="146" mass="16759">MLHSNCACVRCSEPNAKYFWVTLDCKYGDLLLLMKNTRWLGFACSSFCLLSSMHRRGLFFLGYLSVWKMLLLIRKELVQVLESGALVLSDRGICCIDEFDKMSDNARSMLHEVSKQDALDLHTLTAYITYARQHINPAFPDLIVRS</sequence>
<keyword evidence="4" id="KW-0547">Nucleotide-binding</keyword>
<dbReference type="GO" id="GO:0005634">
    <property type="term" value="C:nucleus"/>
    <property type="evidence" value="ECO:0007669"/>
    <property type="project" value="TreeGrafter"/>
</dbReference>
<dbReference type="GO" id="GO:0042555">
    <property type="term" value="C:MCM complex"/>
    <property type="evidence" value="ECO:0007669"/>
    <property type="project" value="TreeGrafter"/>
</dbReference>
<dbReference type="GO" id="GO:0005524">
    <property type="term" value="F:ATP binding"/>
    <property type="evidence" value="ECO:0007669"/>
    <property type="project" value="UniProtKB-KW"/>
</dbReference>
<keyword evidence="5" id="KW-0067">ATP-binding</keyword>
<dbReference type="GO" id="GO:1902975">
    <property type="term" value="P:mitotic DNA replication initiation"/>
    <property type="evidence" value="ECO:0007669"/>
    <property type="project" value="TreeGrafter"/>
</dbReference>
<accession>A0A8T0HR90</accession>
<evidence type="ECO:0000313" key="7">
    <source>
        <dbReference type="EMBL" id="KAG0573301.1"/>
    </source>
</evidence>
<evidence type="ECO:0000256" key="1">
    <source>
        <dbReference type="ARBA" id="ARBA00008010"/>
    </source>
</evidence>
<feature type="domain" description="MCM C-terminal AAA(+) ATPase" evidence="6">
    <location>
        <begin position="80"/>
        <end position="121"/>
    </location>
</feature>
<dbReference type="InterPro" id="IPR031327">
    <property type="entry name" value="MCM"/>
</dbReference>
<evidence type="ECO:0000256" key="4">
    <source>
        <dbReference type="ARBA" id="ARBA00022741"/>
    </source>
</evidence>
<dbReference type="InterPro" id="IPR018525">
    <property type="entry name" value="MCM_CS"/>
</dbReference>
<evidence type="ECO:0000256" key="2">
    <source>
        <dbReference type="ARBA" id="ARBA00012551"/>
    </source>
</evidence>
<dbReference type="Pfam" id="PF00493">
    <property type="entry name" value="MCM"/>
    <property type="match status" value="1"/>
</dbReference>
<dbReference type="Proteomes" id="UP000822688">
    <property type="component" value="Chromosome V"/>
</dbReference>
<organism evidence="7 8">
    <name type="scientific">Ceratodon purpureus</name>
    <name type="common">Fire moss</name>
    <name type="synonym">Dicranum purpureum</name>
    <dbReference type="NCBI Taxonomy" id="3225"/>
    <lineage>
        <taxon>Eukaryota</taxon>
        <taxon>Viridiplantae</taxon>
        <taxon>Streptophyta</taxon>
        <taxon>Embryophyta</taxon>
        <taxon>Bryophyta</taxon>
        <taxon>Bryophytina</taxon>
        <taxon>Bryopsida</taxon>
        <taxon>Dicranidae</taxon>
        <taxon>Pseudoditrichales</taxon>
        <taxon>Ditrichaceae</taxon>
        <taxon>Ceratodon</taxon>
    </lineage>
</organism>
<dbReference type="InterPro" id="IPR027417">
    <property type="entry name" value="P-loop_NTPase"/>
</dbReference>
<evidence type="ECO:0000256" key="5">
    <source>
        <dbReference type="ARBA" id="ARBA00022840"/>
    </source>
</evidence>
<proteinExistence type="inferred from homology"/>
<keyword evidence="3" id="KW-0235">DNA replication</keyword>
<dbReference type="GO" id="GO:0003697">
    <property type="term" value="F:single-stranded DNA binding"/>
    <property type="evidence" value="ECO:0007669"/>
    <property type="project" value="TreeGrafter"/>
</dbReference>
<evidence type="ECO:0000313" key="8">
    <source>
        <dbReference type="Proteomes" id="UP000822688"/>
    </source>
</evidence>
<gene>
    <name evidence="7" type="ORF">KC19_VG166700</name>
</gene>
<dbReference type="GO" id="GO:0000727">
    <property type="term" value="P:double-strand break repair via break-induced replication"/>
    <property type="evidence" value="ECO:0007669"/>
    <property type="project" value="TreeGrafter"/>
</dbReference>
<evidence type="ECO:0000259" key="6">
    <source>
        <dbReference type="PROSITE" id="PS50051"/>
    </source>
</evidence>
<dbReference type="EC" id="3.6.4.12" evidence="2"/>
<dbReference type="GO" id="GO:0017116">
    <property type="term" value="F:single-stranded DNA helicase activity"/>
    <property type="evidence" value="ECO:0007669"/>
    <property type="project" value="TreeGrafter"/>
</dbReference>
<dbReference type="EMBL" id="CM026426">
    <property type="protein sequence ID" value="KAG0573301.1"/>
    <property type="molecule type" value="Genomic_DNA"/>
</dbReference>
<dbReference type="GO" id="GO:0006271">
    <property type="term" value="P:DNA strand elongation involved in DNA replication"/>
    <property type="evidence" value="ECO:0007669"/>
    <property type="project" value="TreeGrafter"/>
</dbReference>
<dbReference type="PANTHER" id="PTHR11630:SF66">
    <property type="entry name" value="DNA REPLICATION LICENSING FACTOR MCM4"/>
    <property type="match status" value="1"/>
</dbReference>
<dbReference type="Gene3D" id="3.40.50.300">
    <property type="entry name" value="P-loop containing nucleotide triphosphate hydrolases"/>
    <property type="match status" value="1"/>
</dbReference>
<dbReference type="PROSITE" id="PS50051">
    <property type="entry name" value="MCM_2"/>
    <property type="match status" value="1"/>
</dbReference>
<name>A0A8T0HR90_CERPU</name>